<accession>A0ABD5V5I9</accession>
<sequence length="146" mass="16341">MREVEVTATLDVPRAEVERTLTPESIVEYAGTYEIESVEQRAGKTVVEATGEDIGITLEFTEHGDGYSYVQRGEEGPFEEMRTRITVGGSEEARVTVRSEFTFGGWTAFLTDWLGADIRRDELQRLVASLARDLVDESDESDDPDE</sequence>
<keyword evidence="2" id="KW-1185">Reference proteome</keyword>
<dbReference type="RefSeq" id="WP_340604615.1">
    <property type="nucleotide sequence ID" value="NZ_JBBMXV010000004.1"/>
</dbReference>
<dbReference type="EMBL" id="JBHSXQ010000004">
    <property type="protein sequence ID" value="MFC6906066.1"/>
    <property type="molecule type" value="Genomic_DNA"/>
</dbReference>
<evidence type="ECO:0000313" key="2">
    <source>
        <dbReference type="Proteomes" id="UP001596312"/>
    </source>
</evidence>
<comment type="caution">
    <text evidence="1">The sequence shown here is derived from an EMBL/GenBank/DDBJ whole genome shotgun (WGS) entry which is preliminary data.</text>
</comment>
<reference evidence="1 2" key="1">
    <citation type="journal article" date="2019" name="Int. J. Syst. Evol. Microbiol.">
        <title>The Global Catalogue of Microorganisms (GCM) 10K type strain sequencing project: providing services to taxonomists for standard genome sequencing and annotation.</title>
        <authorList>
            <consortium name="The Broad Institute Genomics Platform"/>
            <consortium name="The Broad Institute Genome Sequencing Center for Infectious Disease"/>
            <person name="Wu L."/>
            <person name="Ma J."/>
        </authorList>
    </citation>
    <scope>NUCLEOTIDE SEQUENCE [LARGE SCALE GENOMIC DNA]</scope>
    <source>
        <strain evidence="1 2">CGMCC 1.3240</strain>
    </source>
</reference>
<proteinExistence type="predicted"/>
<dbReference type="Proteomes" id="UP001596312">
    <property type="component" value="Unassembled WGS sequence"/>
</dbReference>
<evidence type="ECO:0000313" key="1">
    <source>
        <dbReference type="EMBL" id="MFC6906066.1"/>
    </source>
</evidence>
<dbReference type="SUPFAM" id="SSF55961">
    <property type="entry name" value="Bet v1-like"/>
    <property type="match status" value="1"/>
</dbReference>
<dbReference type="AlphaFoldDB" id="A0ABD5V5I9"/>
<gene>
    <name evidence="1" type="ORF">ACFQGH_12780</name>
</gene>
<organism evidence="1 2">
    <name type="scientific">Halalkalicoccus tibetensis</name>
    <dbReference type="NCBI Taxonomy" id="175632"/>
    <lineage>
        <taxon>Archaea</taxon>
        <taxon>Methanobacteriati</taxon>
        <taxon>Methanobacteriota</taxon>
        <taxon>Stenosarchaea group</taxon>
        <taxon>Halobacteria</taxon>
        <taxon>Halobacteriales</taxon>
        <taxon>Halococcaceae</taxon>
        <taxon>Halalkalicoccus</taxon>
    </lineage>
</organism>
<protein>
    <submittedName>
        <fullName evidence="1">SRPBCC family protein</fullName>
    </submittedName>
</protein>
<name>A0ABD5V5I9_9EURY</name>